<evidence type="ECO:0000313" key="6">
    <source>
        <dbReference type="EMBL" id="MDZ5661753.1"/>
    </source>
</evidence>
<organism evidence="6 7">
    <name type="scientific">Nocardioides renjunii</name>
    <dbReference type="NCBI Taxonomy" id="3095075"/>
    <lineage>
        <taxon>Bacteria</taxon>
        <taxon>Bacillati</taxon>
        <taxon>Actinomycetota</taxon>
        <taxon>Actinomycetes</taxon>
        <taxon>Propionibacteriales</taxon>
        <taxon>Nocardioidaceae</taxon>
        <taxon>Nocardioides</taxon>
    </lineage>
</organism>
<evidence type="ECO:0000256" key="2">
    <source>
        <dbReference type="ARBA" id="ARBA00023125"/>
    </source>
</evidence>
<dbReference type="Pfam" id="PF25873">
    <property type="entry name" value="WHD_MalT"/>
    <property type="match status" value="1"/>
</dbReference>
<keyword evidence="7" id="KW-1185">Reference proteome</keyword>
<dbReference type="SUPFAM" id="SSF46894">
    <property type="entry name" value="C-terminal effector domain of the bipartite response regulators"/>
    <property type="match status" value="1"/>
</dbReference>
<dbReference type="SUPFAM" id="SSF52540">
    <property type="entry name" value="P-loop containing nucleoside triphosphate hydrolases"/>
    <property type="match status" value="1"/>
</dbReference>
<comment type="caution">
    <text evidence="6">The sequence shown here is derived from an EMBL/GenBank/DDBJ whole genome shotgun (WGS) entry which is preliminary data.</text>
</comment>
<dbReference type="Gene3D" id="1.25.40.10">
    <property type="entry name" value="Tetratricopeptide repeat domain"/>
    <property type="match status" value="1"/>
</dbReference>
<dbReference type="CDD" id="cd06170">
    <property type="entry name" value="LuxR_C_like"/>
    <property type="match status" value="1"/>
</dbReference>
<dbReference type="InterPro" id="IPR011990">
    <property type="entry name" value="TPR-like_helical_dom_sf"/>
</dbReference>
<dbReference type="SUPFAM" id="SSF48452">
    <property type="entry name" value="TPR-like"/>
    <property type="match status" value="1"/>
</dbReference>
<dbReference type="Pfam" id="PF00196">
    <property type="entry name" value="GerE"/>
    <property type="match status" value="1"/>
</dbReference>
<protein>
    <submittedName>
        <fullName evidence="6">LuxR C-terminal-related transcriptional regulator</fullName>
    </submittedName>
</protein>
<keyword evidence="3" id="KW-0804">Transcription</keyword>
<dbReference type="Proteomes" id="UP001291999">
    <property type="component" value="Unassembled WGS sequence"/>
</dbReference>
<dbReference type="InterPro" id="IPR027417">
    <property type="entry name" value="P-loop_NTPase"/>
</dbReference>
<accession>A0ABU5K9V4</accession>
<dbReference type="InterPro" id="IPR059106">
    <property type="entry name" value="WHD_MalT"/>
</dbReference>
<evidence type="ECO:0000259" key="5">
    <source>
        <dbReference type="PROSITE" id="PS50043"/>
    </source>
</evidence>
<keyword evidence="2" id="KW-0238">DNA-binding</keyword>
<gene>
    <name evidence="6" type="ORF">SFC79_08265</name>
</gene>
<name>A0ABU5K9V4_9ACTN</name>
<dbReference type="InterPro" id="IPR039420">
    <property type="entry name" value="WalR-like"/>
</dbReference>
<dbReference type="InterPro" id="IPR016032">
    <property type="entry name" value="Sig_transdc_resp-reg_C-effctor"/>
</dbReference>
<dbReference type="RefSeq" id="WP_322423979.1">
    <property type="nucleotide sequence ID" value="NZ_JAXQPW010000002.1"/>
</dbReference>
<dbReference type="Gene3D" id="3.40.50.300">
    <property type="entry name" value="P-loop containing nucleotide triphosphate hydrolases"/>
    <property type="match status" value="1"/>
</dbReference>
<feature type="region of interest" description="Disordered" evidence="4">
    <location>
        <begin position="1"/>
        <end position="20"/>
    </location>
</feature>
<dbReference type="Gene3D" id="1.10.10.10">
    <property type="entry name" value="Winged helix-like DNA-binding domain superfamily/Winged helix DNA-binding domain"/>
    <property type="match status" value="1"/>
</dbReference>
<dbReference type="InterPro" id="IPR036388">
    <property type="entry name" value="WH-like_DNA-bd_sf"/>
</dbReference>
<dbReference type="PANTHER" id="PTHR43214">
    <property type="entry name" value="TWO-COMPONENT RESPONSE REGULATOR"/>
    <property type="match status" value="1"/>
</dbReference>
<dbReference type="PROSITE" id="PS50043">
    <property type="entry name" value="HTH_LUXR_2"/>
    <property type="match status" value="1"/>
</dbReference>
<evidence type="ECO:0000256" key="1">
    <source>
        <dbReference type="ARBA" id="ARBA00023015"/>
    </source>
</evidence>
<evidence type="ECO:0000256" key="3">
    <source>
        <dbReference type="ARBA" id="ARBA00023163"/>
    </source>
</evidence>
<sequence length="757" mass="81526">MAGSAGGRRGHDHVPAAPAATVDPFLEAKLRWPPPRESWVPRQRLLTRLGAVCDHPVTLAAAPAGYGKTTLLAQWLEAEHPRAAWVSLDPGDNDANRLWAHVAAALERAGCRLETGGPVDRTVGATTTPGSTLTAIVDALRAAPHDIVIVLDDFQYVQDARTHSQVEFLIAHLPPQAHLLISTRSDPGLRLGRLRASSDLLELRSDALGFTPHEAGLLLGRSDVELDPESFDLLMESTEGWPAGVYLASLSLEGRSAPSAVVRAFRDGNRFTADYLTEEVLGRHPSHVRDFITEVSLLERFTASLCDHVRGSSGSATILRDLERTNLFLTPLDHDGHWYRFHHLFAAVARTELEVSRPDDVATLHSRAAQWFTEAGHVDEAISHLIAAGDAPGAATLAQRHWLQYVDAGRVATVLGWSAALGPSPDGAPPAATVTAAWLAALIGDESTLEASLTALRDHRDHGPLPDGTRSVESATAMIEGLFGYGGPLTMRASAQRAATLETDRHSPFYALAQTALGHAYYVAGDLDRARVPLSEARHNDRAPSIIRSLSLATESLVEDELGHLEQSQEHAERAMEVLDANGLRAVPQASLAYTALGRARAAVGRVDDALVILGRGLELRRDTSAHGPWGMIHHLLVHAGVAAEAGETALATSLLGELESRTAAYADGMTAMHVRTEAVRRTLRSTHVGSLAGQELTEREMEILQLLQGSMSLRQIADELYLSSNTVKTHSRAVYRKLGAHTRAEAVTAARRQGLV</sequence>
<dbReference type="PANTHER" id="PTHR43214:SF41">
    <property type="entry name" value="NITRATE_NITRITE RESPONSE REGULATOR PROTEIN NARP"/>
    <property type="match status" value="1"/>
</dbReference>
<feature type="domain" description="HTH luxR-type" evidence="5">
    <location>
        <begin position="690"/>
        <end position="755"/>
    </location>
</feature>
<evidence type="ECO:0000256" key="4">
    <source>
        <dbReference type="SAM" id="MobiDB-lite"/>
    </source>
</evidence>
<dbReference type="PRINTS" id="PR00038">
    <property type="entry name" value="HTHLUXR"/>
</dbReference>
<keyword evidence="1" id="KW-0805">Transcription regulation</keyword>
<reference evidence="6 7" key="1">
    <citation type="submission" date="2023-11" db="EMBL/GenBank/DDBJ databases">
        <title>Novel species in genus Nocardioides.</title>
        <authorList>
            <person name="Zhou H."/>
        </authorList>
    </citation>
    <scope>NUCLEOTIDE SEQUENCE [LARGE SCALE GENOMIC DNA]</scope>
    <source>
        <strain evidence="6 7">S-58</strain>
    </source>
</reference>
<dbReference type="SMART" id="SM00421">
    <property type="entry name" value="HTH_LUXR"/>
    <property type="match status" value="1"/>
</dbReference>
<dbReference type="InterPro" id="IPR000792">
    <property type="entry name" value="Tscrpt_reg_LuxR_C"/>
</dbReference>
<dbReference type="EMBL" id="JAXQPW010000002">
    <property type="protein sequence ID" value="MDZ5661753.1"/>
    <property type="molecule type" value="Genomic_DNA"/>
</dbReference>
<proteinExistence type="predicted"/>
<evidence type="ECO:0000313" key="7">
    <source>
        <dbReference type="Proteomes" id="UP001291999"/>
    </source>
</evidence>